<keyword evidence="3" id="KW-0963">Cytoplasm</keyword>
<feature type="region of interest" description="Disordered" evidence="5">
    <location>
        <begin position="156"/>
        <end position="261"/>
    </location>
</feature>
<feature type="compositionally biased region" description="Low complexity" evidence="5">
    <location>
        <begin position="411"/>
        <end position="420"/>
    </location>
</feature>
<feature type="compositionally biased region" description="Basic and acidic residues" evidence="5">
    <location>
        <begin position="517"/>
        <end position="534"/>
    </location>
</feature>
<evidence type="ECO:0000256" key="3">
    <source>
        <dbReference type="ARBA" id="ARBA00022490"/>
    </source>
</evidence>
<dbReference type="STRING" id="240176.A8N3H2"/>
<dbReference type="VEuPathDB" id="FungiDB:CC1G_00728"/>
<feature type="region of interest" description="Disordered" evidence="5">
    <location>
        <begin position="1"/>
        <end position="22"/>
    </location>
</feature>
<dbReference type="GeneID" id="6005982"/>
<feature type="compositionally biased region" description="Basic and acidic residues" evidence="5">
    <location>
        <begin position="78"/>
        <end position="103"/>
    </location>
</feature>
<dbReference type="InterPro" id="IPR027329">
    <property type="entry name" value="TPX2_C"/>
</dbReference>
<evidence type="ECO:0000259" key="6">
    <source>
        <dbReference type="Pfam" id="PF06886"/>
    </source>
</evidence>
<feature type="domain" description="TPX2 C-terminal" evidence="6">
    <location>
        <begin position="577"/>
        <end position="644"/>
    </location>
</feature>
<reference evidence="7 8" key="1">
    <citation type="journal article" date="2010" name="Proc. Natl. Acad. Sci. U.S.A.">
        <title>Insights into evolution of multicellular fungi from the assembled chromosomes of the mushroom Coprinopsis cinerea (Coprinus cinereus).</title>
        <authorList>
            <person name="Stajich J.E."/>
            <person name="Wilke S.K."/>
            <person name="Ahren D."/>
            <person name="Au C.H."/>
            <person name="Birren B.W."/>
            <person name="Borodovsky M."/>
            <person name="Burns C."/>
            <person name="Canback B."/>
            <person name="Casselton L.A."/>
            <person name="Cheng C.K."/>
            <person name="Deng J."/>
            <person name="Dietrich F.S."/>
            <person name="Fargo D.C."/>
            <person name="Farman M.L."/>
            <person name="Gathman A.C."/>
            <person name="Goldberg J."/>
            <person name="Guigo R."/>
            <person name="Hoegger P.J."/>
            <person name="Hooker J.B."/>
            <person name="Huggins A."/>
            <person name="James T.Y."/>
            <person name="Kamada T."/>
            <person name="Kilaru S."/>
            <person name="Kodira C."/>
            <person name="Kues U."/>
            <person name="Kupfer D."/>
            <person name="Kwan H.S."/>
            <person name="Lomsadze A."/>
            <person name="Li W."/>
            <person name="Lilly W.W."/>
            <person name="Ma L.J."/>
            <person name="Mackey A.J."/>
            <person name="Manning G."/>
            <person name="Martin F."/>
            <person name="Muraguchi H."/>
            <person name="Natvig D.O."/>
            <person name="Palmerini H."/>
            <person name="Ramesh M.A."/>
            <person name="Rehmeyer C.J."/>
            <person name="Roe B.A."/>
            <person name="Shenoy N."/>
            <person name="Stanke M."/>
            <person name="Ter-Hovhannisyan V."/>
            <person name="Tunlid A."/>
            <person name="Velagapudi R."/>
            <person name="Vision T.J."/>
            <person name="Zeng Q."/>
            <person name="Zolan M.E."/>
            <person name="Pukkila P.J."/>
        </authorList>
    </citation>
    <scope>NUCLEOTIDE SEQUENCE [LARGE SCALE GENOMIC DNA]</scope>
    <source>
        <strain evidence="8">Okayama-7 / 130 / ATCC MYA-4618 / FGSC 9003</strain>
    </source>
</reference>
<dbReference type="OMA" id="AHEREKF"/>
<dbReference type="InParanoid" id="A8N3H2"/>
<evidence type="ECO:0000256" key="1">
    <source>
        <dbReference type="ARBA" id="ARBA00004245"/>
    </source>
</evidence>
<keyword evidence="8" id="KW-1185">Reference proteome</keyword>
<comment type="similarity">
    <text evidence="2">Belongs to the TPX2 family.</text>
</comment>
<comment type="subcellular location">
    <subcellularLocation>
        <location evidence="1">Cytoplasm</location>
        <location evidence="1">Cytoskeleton</location>
    </subcellularLocation>
</comment>
<evidence type="ECO:0000313" key="7">
    <source>
        <dbReference type="EMBL" id="EAU92509.1"/>
    </source>
</evidence>
<evidence type="ECO:0000256" key="4">
    <source>
        <dbReference type="ARBA" id="ARBA00023212"/>
    </source>
</evidence>
<keyword evidence="4" id="KW-0206">Cytoskeleton</keyword>
<dbReference type="GO" id="GO:0005856">
    <property type="term" value="C:cytoskeleton"/>
    <property type="evidence" value="ECO:0007669"/>
    <property type="project" value="UniProtKB-SubCell"/>
</dbReference>
<name>A8N3H2_COPC7</name>
<feature type="region of interest" description="Disordered" evidence="5">
    <location>
        <begin position="51"/>
        <end position="144"/>
    </location>
</feature>
<accession>A8N3H2</accession>
<feature type="compositionally biased region" description="Polar residues" evidence="5">
    <location>
        <begin position="486"/>
        <end position="506"/>
    </location>
</feature>
<feature type="compositionally biased region" description="Polar residues" evidence="5">
    <location>
        <begin position="187"/>
        <end position="196"/>
    </location>
</feature>
<protein>
    <recommendedName>
        <fullName evidence="6">TPX2 C-terminal domain-containing protein</fullName>
    </recommendedName>
</protein>
<dbReference type="Pfam" id="PF06886">
    <property type="entry name" value="TPX2"/>
    <property type="match status" value="1"/>
</dbReference>
<dbReference type="EMBL" id="AACS02000001">
    <property type="protein sequence ID" value="EAU92509.1"/>
    <property type="molecule type" value="Genomic_DNA"/>
</dbReference>
<feature type="region of interest" description="Disordered" evidence="5">
    <location>
        <begin position="599"/>
        <end position="621"/>
    </location>
</feature>
<evidence type="ECO:0000256" key="5">
    <source>
        <dbReference type="SAM" id="MobiDB-lite"/>
    </source>
</evidence>
<dbReference type="eggNOG" id="ENOG502RBTR">
    <property type="taxonomic scope" value="Eukaryota"/>
</dbReference>
<feature type="compositionally biased region" description="Pro residues" evidence="5">
    <location>
        <begin position="170"/>
        <end position="181"/>
    </location>
</feature>
<evidence type="ECO:0000256" key="2">
    <source>
        <dbReference type="ARBA" id="ARBA00005885"/>
    </source>
</evidence>
<evidence type="ECO:0000313" key="8">
    <source>
        <dbReference type="Proteomes" id="UP000001861"/>
    </source>
</evidence>
<feature type="compositionally biased region" description="Low complexity" evidence="5">
    <location>
        <begin position="428"/>
        <end position="443"/>
    </location>
</feature>
<feature type="compositionally biased region" description="Polar residues" evidence="5">
    <location>
        <begin position="289"/>
        <end position="306"/>
    </location>
</feature>
<feature type="compositionally biased region" description="Low complexity" evidence="5">
    <location>
        <begin position="313"/>
        <end position="329"/>
    </location>
</feature>
<gene>
    <name evidence="7" type="ORF">CC1G_00728</name>
</gene>
<feature type="compositionally biased region" description="Basic and acidic residues" evidence="5">
    <location>
        <begin position="554"/>
        <end position="568"/>
    </location>
</feature>
<organism evidence="7 8">
    <name type="scientific">Coprinopsis cinerea (strain Okayama-7 / 130 / ATCC MYA-4618 / FGSC 9003)</name>
    <name type="common">Inky cap fungus</name>
    <name type="synonym">Hormographiella aspergillata</name>
    <dbReference type="NCBI Taxonomy" id="240176"/>
    <lineage>
        <taxon>Eukaryota</taxon>
        <taxon>Fungi</taxon>
        <taxon>Dikarya</taxon>
        <taxon>Basidiomycota</taxon>
        <taxon>Agaricomycotina</taxon>
        <taxon>Agaricomycetes</taxon>
        <taxon>Agaricomycetidae</taxon>
        <taxon>Agaricales</taxon>
        <taxon>Agaricineae</taxon>
        <taxon>Psathyrellaceae</taxon>
        <taxon>Coprinopsis</taxon>
    </lineage>
</organism>
<dbReference type="OrthoDB" id="3242303at2759"/>
<comment type="caution">
    <text evidence="7">The sequence shown here is derived from an EMBL/GenBank/DDBJ whole genome shotgun (WGS) entry which is preliminary data.</text>
</comment>
<dbReference type="RefSeq" id="XP_001829549.1">
    <property type="nucleotide sequence ID" value="XM_001829497.1"/>
</dbReference>
<dbReference type="AlphaFoldDB" id="A8N3H2"/>
<dbReference type="Proteomes" id="UP000001861">
    <property type="component" value="Unassembled WGS sequence"/>
</dbReference>
<feature type="compositionally biased region" description="Basic and acidic residues" evidence="5">
    <location>
        <begin position="470"/>
        <end position="485"/>
    </location>
</feature>
<feature type="compositionally biased region" description="Polar residues" evidence="5">
    <location>
        <begin position="455"/>
        <end position="466"/>
    </location>
</feature>
<feature type="region of interest" description="Disordered" evidence="5">
    <location>
        <begin position="283"/>
        <end position="574"/>
    </location>
</feature>
<sequence>MSPSFDMGEGLSLRHLPDASNASFSFQIPTSTRTADYLLADDGEDFFNGVDDLLATPAPPRLGDRPLRLSDLTPRPSGRNDSKAPCPPEHHAGSSELLEDNKPSQRSPRTRKSRVNTARPKPSAITRLTGMLPKADVFPASPAGERIDNLKAQVSSLADDRETIPLTFPSKPPPDSAPPPVSKHNPAPNQEPSVPQNKAPHPVQITEPVPKARRRRGTIVAPSMNDCRSGMNAPRFSSDGPSTSKPPDGVQETHADSSGDSVALGGIAARLLTYSEQILTTAEHVESGSKPTSKPVTAYSQDSMAGTSAPCVPSTSTDDSPLTLSQLSPEKPRSEARGVRVRQGAVEEAPPPKPLLTSSSKRPAGNPSDDGPARKRAKPNAPSAPDKGSTSNKSAEDVPPTRKVVRRRSSGSRSRSTVTGELPRTRLRTSGTTRVTRSSRSSSLNKSESEREKANASSSTGGTSRAVTPRLRDSHHKETKIKSADKSSLSRPSTEQVASGSTSSKRSVIRATIPHEFNFHVDARLEARNRESQQSDRLGGSSKANKKKGSIPDFKARREAELPHRKENIQPVVPQPFKFELDSRLKERAKFEEMIREKELQRHRELEQKRREREEEEEREIRELRRKLIPKANEVPEWYKDAPKKVKGG</sequence>
<dbReference type="KEGG" id="cci:CC1G_00728"/>
<proteinExistence type="inferred from homology"/>